<evidence type="ECO:0000256" key="3">
    <source>
        <dbReference type="ARBA" id="ARBA00022692"/>
    </source>
</evidence>
<dbReference type="RefSeq" id="WP_142636192.1">
    <property type="nucleotide sequence ID" value="NZ_FXTE01000003.1"/>
</dbReference>
<feature type="transmembrane region" description="Helical" evidence="6">
    <location>
        <begin position="384"/>
        <end position="404"/>
    </location>
</feature>
<evidence type="ECO:0000256" key="4">
    <source>
        <dbReference type="ARBA" id="ARBA00022989"/>
    </source>
</evidence>
<dbReference type="GO" id="GO:0005886">
    <property type="term" value="C:plasma membrane"/>
    <property type="evidence" value="ECO:0007669"/>
    <property type="project" value="UniProtKB-SubCell"/>
</dbReference>
<dbReference type="AlphaFoldDB" id="A0A521CQL5"/>
<feature type="transmembrane region" description="Helical" evidence="6">
    <location>
        <begin position="132"/>
        <end position="155"/>
    </location>
</feature>
<dbReference type="InterPro" id="IPR050833">
    <property type="entry name" value="Poly_Biosynth_Transport"/>
</dbReference>
<keyword evidence="4 6" id="KW-1133">Transmembrane helix</keyword>
<feature type="transmembrane region" description="Helical" evidence="6">
    <location>
        <begin position="96"/>
        <end position="126"/>
    </location>
</feature>
<dbReference type="Proteomes" id="UP000319555">
    <property type="component" value="Unassembled WGS sequence"/>
</dbReference>
<comment type="subcellular location">
    <subcellularLocation>
        <location evidence="1">Cell membrane</location>
        <topology evidence="1">Multi-pass membrane protein</topology>
    </subcellularLocation>
</comment>
<dbReference type="Pfam" id="PF01943">
    <property type="entry name" value="Polysacc_synt"/>
    <property type="match status" value="1"/>
</dbReference>
<protein>
    <submittedName>
        <fullName evidence="7">Membrane protein involved in the export of O-antigen and teichoic acid</fullName>
    </submittedName>
</protein>
<organism evidence="7 8">
    <name type="scientific">Ruegeria faecimaris</name>
    <dbReference type="NCBI Taxonomy" id="686389"/>
    <lineage>
        <taxon>Bacteria</taxon>
        <taxon>Pseudomonadati</taxon>
        <taxon>Pseudomonadota</taxon>
        <taxon>Alphaproteobacteria</taxon>
        <taxon>Rhodobacterales</taxon>
        <taxon>Roseobacteraceae</taxon>
        <taxon>Ruegeria</taxon>
    </lineage>
</organism>
<dbReference type="OrthoDB" id="493991at2"/>
<accession>A0A521CQL5</accession>
<keyword evidence="8" id="KW-1185">Reference proteome</keyword>
<dbReference type="EMBL" id="FXTE01000003">
    <property type="protein sequence ID" value="SMO60950.1"/>
    <property type="molecule type" value="Genomic_DNA"/>
</dbReference>
<sequence length="448" mass="48192">MTSQPGATSIPTAVLRRLLRNLKWIFSSQIAVALLGLVFLPVAARALGAAGLGVMAIGEAYARIVSRFLHLEPWQAVIRYGSTALEEEDRERFRRLVGLSVLIDVVGGVLAAGAAIAFAPIIAGWLGLDQDLAWVLPVASLGILVSLRPTGLALLRSFDRFDLLAKLDIFAASVRMVLGVIAWQLGFGLPGFVAIFVAVSLLDGVLAFAAGLREMSRNGYGRPMLGIKQTLGENSGFLRFVWNSNLSVILRQTTQRLDVIILGVLISPTMVGYYHIAKRCGEAALRLGRPLSQAIYPEFTRFAARNEFDRLQKMLTGLSAGFWGVIALVLIPVILMLEPIVTAIFGVDYAPAVPVVRVQAIAVGIYLGGILLNPALLSLGQDRALVRIGLLNTILFLILIAPLVSVLGVVGAAVAHVLCNSVWLGLCVLHLRRTLLNPALHGKEQVRP</sequence>
<keyword evidence="2" id="KW-1003">Cell membrane</keyword>
<evidence type="ECO:0000313" key="7">
    <source>
        <dbReference type="EMBL" id="SMO60950.1"/>
    </source>
</evidence>
<evidence type="ECO:0000256" key="6">
    <source>
        <dbReference type="SAM" id="Phobius"/>
    </source>
</evidence>
<feature type="transmembrane region" description="Helical" evidence="6">
    <location>
        <begin position="315"/>
        <end position="337"/>
    </location>
</feature>
<dbReference type="PANTHER" id="PTHR30250">
    <property type="entry name" value="PST FAMILY PREDICTED COLANIC ACID TRANSPORTER"/>
    <property type="match status" value="1"/>
</dbReference>
<proteinExistence type="predicted"/>
<evidence type="ECO:0000256" key="1">
    <source>
        <dbReference type="ARBA" id="ARBA00004651"/>
    </source>
</evidence>
<evidence type="ECO:0000313" key="8">
    <source>
        <dbReference type="Proteomes" id="UP000319555"/>
    </source>
</evidence>
<evidence type="ECO:0000256" key="5">
    <source>
        <dbReference type="ARBA" id="ARBA00023136"/>
    </source>
</evidence>
<keyword evidence="3 6" id="KW-0812">Transmembrane</keyword>
<name>A0A521CQL5_9RHOB</name>
<keyword evidence="5 6" id="KW-0472">Membrane</keyword>
<feature type="transmembrane region" description="Helical" evidence="6">
    <location>
        <begin position="21"/>
        <end position="40"/>
    </location>
</feature>
<feature type="transmembrane region" description="Helical" evidence="6">
    <location>
        <begin position="349"/>
        <end position="372"/>
    </location>
</feature>
<dbReference type="InterPro" id="IPR002797">
    <property type="entry name" value="Polysacc_synth"/>
</dbReference>
<dbReference type="PANTHER" id="PTHR30250:SF31">
    <property type="entry name" value="INNER MEMBRANE PROTEIN YGHQ"/>
    <property type="match status" value="1"/>
</dbReference>
<reference evidence="7 8" key="1">
    <citation type="submission" date="2017-05" db="EMBL/GenBank/DDBJ databases">
        <authorList>
            <person name="Varghese N."/>
            <person name="Submissions S."/>
        </authorList>
    </citation>
    <scope>NUCLEOTIDE SEQUENCE [LARGE SCALE GENOMIC DNA]</scope>
    <source>
        <strain evidence="7 8">DSM 28009</strain>
    </source>
</reference>
<evidence type="ECO:0000256" key="2">
    <source>
        <dbReference type="ARBA" id="ARBA00022475"/>
    </source>
</evidence>
<gene>
    <name evidence="7" type="ORF">SAMN06265380_103111</name>
</gene>